<evidence type="ECO:0000313" key="2">
    <source>
        <dbReference type="EMBL" id="BAS68025.1"/>
    </source>
</evidence>
<evidence type="ECO:0000313" key="3">
    <source>
        <dbReference type="Proteomes" id="UP000067399"/>
    </source>
</evidence>
<dbReference type="SMART" id="SM01321">
    <property type="entry name" value="Y1_Tnp"/>
    <property type="match status" value="1"/>
</dbReference>
<evidence type="ECO:0000259" key="1">
    <source>
        <dbReference type="SMART" id="SM01321"/>
    </source>
</evidence>
<accession>A0A0P0USG8</accession>
<dbReference type="AlphaFoldDB" id="A0A0P0USG8"/>
<dbReference type="PANTHER" id="PTHR34322:SF2">
    <property type="entry name" value="TRANSPOSASE IS200-LIKE DOMAIN-CONTAINING PROTEIN"/>
    <property type="match status" value="1"/>
</dbReference>
<dbReference type="STRING" id="1303921.BSEPE_1034"/>
<organism evidence="2 3">
    <name type="scientific">endosymbiont of Bathymodiolus septemdierum str. Myojin knoll</name>
    <dbReference type="NCBI Taxonomy" id="1303921"/>
    <lineage>
        <taxon>Bacteria</taxon>
        <taxon>Pseudomonadati</taxon>
        <taxon>Pseudomonadota</taxon>
        <taxon>Gammaproteobacteria</taxon>
        <taxon>sulfur-oxidizing symbionts</taxon>
    </lineage>
</organism>
<dbReference type="InterPro" id="IPR002686">
    <property type="entry name" value="Transposase_17"/>
</dbReference>
<gene>
    <name evidence="2" type="ORF">BSEPE_1034</name>
</gene>
<dbReference type="SUPFAM" id="SSF143422">
    <property type="entry name" value="Transposase IS200-like"/>
    <property type="match status" value="1"/>
</dbReference>
<dbReference type="GO" id="GO:0004803">
    <property type="term" value="F:transposase activity"/>
    <property type="evidence" value="ECO:0007669"/>
    <property type="project" value="InterPro"/>
</dbReference>
<dbReference type="Gene3D" id="3.30.70.1290">
    <property type="entry name" value="Transposase IS200-like"/>
    <property type="match status" value="1"/>
</dbReference>
<dbReference type="PANTHER" id="PTHR34322">
    <property type="entry name" value="TRANSPOSASE, Y1_TNP DOMAIN-CONTAINING"/>
    <property type="match status" value="1"/>
</dbReference>
<dbReference type="EMBL" id="AP013042">
    <property type="protein sequence ID" value="BAS68025.1"/>
    <property type="molecule type" value="Genomic_DNA"/>
</dbReference>
<sequence length="247" mass="28531">MPRKPRISPIGILQHVIARGNNRQVCFTSEDDMAFYVSCLKDYSTKHNLQIHAWVLMTNHIHLLCTPLSENAISKTMQDVGRLYVVYFNKTYGRSGTLWEGRYKSSLVQSEAYLLSVYRYIELNPVRAGMIEDPADYSFSSYQINALGRQSDLCTPHQEYLTLGNTQEARQHNYRALFEYELDHKLIDNIRKTTNQGMAIGNEAFITQIKKLTGYNMTSKSRGRPKGWRKKRPCKPDCVNTSFKNQT</sequence>
<reference evidence="2 3" key="2">
    <citation type="journal article" date="2016" name="ISME J.">
        <title>Heterogeneous composition of key metabolic gene clusters in a vent mussel symbiont population.</title>
        <authorList>
            <person name="Ikuta T."/>
            <person name="Takaki Y."/>
            <person name="Nagai Y."/>
            <person name="Shimamura S."/>
            <person name="Tsuda M."/>
            <person name="Kawagucci S."/>
            <person name="Aoki Y."/>
            <person name="Inoue K."/>
            <person name="Teruya M."/>
            <person name="Satou K."/>
            <person name="Teruya K."/>
            <person name="Shimoji M."/>
            <person name="Tamotsu H."/>
            <person name="Hirano T."/>
            <person name="Maruyama T."/>
            <person name="Yoshida T."/>
        </authorList>
    </citation>
    <scope>NUCLEOTIDE SEQUENCE [LARGE SCALE GENOMIC DNA]</scope>
    <source>
        <strain evidence="2 3">Myojin Knoll</strain>
    </source>
</reference>
<dbReference type="RefSeq" id="WP_066044823.1">
    <property type="nucleotide sequence ID" value="NZ_AP013042.1"/>
</dbReference>
<protein>
    <submittedName>
        <fullName evidence="2">Transposase</fullName>
    </submittedName>
</protein>
<dbReference type="Proteomes" id="UP000067399">
    <property type="component" value="Chromosome"/>
</dbReference>
<dbReference type="GO" id="GO:0003677">
    <property type="term" value="F:DNA binding"/>
    <property type="evidence" value="ECO:0007669"/>
    <property type="project" value="InterPro"/>
</dbReference>
<dbReference type="Pfam" id="PF01797">
    <property type="entry name" value="Y1_Tnp"/>
    <property type="match status" value="1"/>
</dbReference>
<reference evidence="2 3" key="1">
    <citation type="journal article" date="2000" name="Mar. Ecol. Prog. Ser.">
        <title>Phylogenetic characterization of endosymbionts in three hydrothermal vent mussels: influence on host distributions.</title>
        <authorList>
            <person name="Fujiwara Y."/>
            <person name="Takai K."/>
            <person name="Uematsu K."/>
            <person name="Tsuchida S."/>
            <person name="Hunt J.C."/>
            <person name="Hashimoto J."/>
        </authorList>
    </citation>
    <scope>NUCLEOTIDE SEQUENCE [LARGE SCALE GENOMIC DNA]</scope>
    <source>
        <strain evidence="2 3">Myojin Knoll</strain>
    </source>
</reference>
<name>A0A0P0USG8_9GAMM</name>
<dbReference type="InterPro" id="IPR036515">
    <property type="entry name" value="Transposase_17_sf"/>
</dbReference>
<dbReference type="OrthoDB" id="9814067at2"/>
<feature type="domain" description="Transposase IS200-like" evidence="1">
    <location>
        <begin position="9"/>
        <end position="124"/>
    </location>
</feature>
<dbReference type="KEGG" id="ebh:BSEPE_1034"/>
<dbReference type="GO" id="GO:0006313">
    <property type="term" value="P:DNA transposition"/>
    <property type="evidence" value="ECO:0007669"/>
    <property type="project" value="InterPro"/>
</dbReference>
<keyword evidence="3" id="KW-1185">Reference proteome</keyword>
<proteinExistence type="predicted"/>